<protein>
    <recommendedName>
        <fullName evidence="2">Histone deacetylase domain-containing protein</fullName>
    </recommendedName>
</protein>
<organism evidence="3 4">
    <name type="scientific">Paragonimus westermani</name>
    <dbReference type="NCBI Taxonomy" id="34504"/>
    <lineage>
        <taxon>Eukaryota</taxon>
        <taxon>Metazoa</taxon>
        <taxon>Spiralia</taxon>
        <taxon>Lophotrochozoa</taxon>
        <taxon>Platyhelminthes</taxon>
        <taxon>Trematoda</taxon>
        <taxon>Digenea</taxon>
        <taxon>Plagiorchiida</taxon>
        <taxon>Troglotremata</taxon>
        <taxon>Troglotrematidae</taxon>
        <taxon>Paragonimus</taxon>
    </lineage>
</organism>
<dbReference type="InterPro" id="IPR037138">
    <property type="entry name" value="His_deacetylse_dom_sf"/>
</dbReference>
<feature type="compositionally biased region" description="Polar residues" evidence="1">
    <location>
        <begin position="743"/>
        <end position="754"/>
    </location>
</feature>
<proteinExistence type="predicted"/>
<dbReference type="OrthoDB" id="424012at2759"/>
<name>A0A8T0DEE7_9TREM</name>
<dbReference type="InterPro" id="IPR000286">
    <property type="entry name" value="HDACs"/>
</dbReference>
<dbReference type="GO" id="GO:0040029">
    <property type="term" value="P:epigenetic regulation of gene expression"/>
    <property type="evidence" value="ECO:0007669"/>
    <property type="project" value="TreeGrafter"/>
</dbReference>
<accession>A0A8T0DEE7</accession>
<comment type="caution">
    <text evidence="3">The sequence shown here is derived from an EMBL/GenBank/DDBJ whole genome shotgun (WGS) entry which is preliminary data.</text>
</comment>
<dbReference type="PRINTS" id="PR01270">
    <property type="entry name" value="HDASUPER"/>
</dbReference>
<dbReference type="EMBL" id="JTDF01005481">
    <property type="protein sequence ID" value="KAF8566189.1"/>
    <property type="molecule type" value="Genomic_DNA"/>
</dbReference>
<dbReference type="SUPFAM" id="SSF52768">
    <property type="entry name" value="Arginase/deacetylase"/>
    <property type="match status" value="1"/>
</dbReference>
<evidence type="ECO:0000256" key="1">
    <source>
        <dbReference type="SAM" id="MobiDB-lite"/>
    </source>
</evidence>
<feature type="region of interest" description="Disordered" evidence="1">
    <location>
        <begin position="743"/>
        <end position="769"/>
    </location>
</feature>
<dbReference type="PANTHER" id="PTHR10625">
    <property type="entry name" value="HISTONE DEACETYLASE HDAC1-RELATED"/>
    <property type="match status" value="1"/>
</dbReference>
<gene>
    <name evidence="3" type="ORF">P879_01646</name>
</gene>
<dbReference type="InterPro" id="IPR023801">
    <property type="entry name" value="His_deacetylse_dom"/>
</dbReference>
<evidence type="ECO:0000313" key="4">
    <source>
        <dbReference type="Proteomes" id="UP000699462"/>
    </source>
</evidence>
<dbReference type="GO" id="GO:0000118">
    <property type="term" value="C:histone deacetylase complex"/>
    <property type="evidence" value="ECO:0007669"/>
    <property type="project" value="TreeGrafter"/>
</dbReference>
<evidence type="ECO:0000313" key="3">
    <source>
        <dbReference type="EMBL" id="KAF8566189.1"/>
    </source>
</evidence>
<evidence type="ECO:0000259" key="2">
    <source>
        <dbReference type="Pfam" id="PF00850"/>
    </source>
</evidence>
<dbReference type="Proteomes" id="UP000699462">
    <property type="component" value="Unassembled WGS sequence"/>
</dbReference>
<keyword evidence="4" id="KW-1185">Reference proteome</keyword>
<sequence>MPKHMPSKATGLVYDQRMTLHKHEWFSNEQEAPARIQRAFKRCQEEGLVMRCTMIPARPISVDALTLVHSRQYVKRIKETRSFPLQELYNLSGQFDGVFFNQSTWDSACLAVGSLKHLANLVVRGQLANGFAFLRPPGHHAMYAEACGYCVLNNVAAVAAVAAERLQHLCPVSNSPSISGVSSSSKSGSAVPTCRSKSTPKLERILIVDWDVHHGQGTQYTFYNDNRVLFVSIHRYERGTFWPNLREANFDFVGEGPGRGYNVNIPLDDIGLSDSDYLAIFHQLLMPIAIEFNPQLVLVSCGFDAAIGCPEGRMWLSPSVFGHFVHHLKILAGGKLVVALEGGYYVDSLAEGAVHVVKALLGDPPTPLRLSRPPSRSIKRTIESCIVALRDYWKSLWVYDVSRTVSRPDLSQLPLASWPMVKRVVWPETNPLLPDQLKQYVHLLMDQYLPTPLSLPSCHLVLLLAPLAITVNPGTSTSTVHTPSTNHFMSTGNQPVVAAVDQAKKKSTRTEDERVWSEQLLHELNGPFHVHLYRAVETGPLTARKPLKKRKLSNSAALSTQQPIKRYKPERSFRESLGLEPVLAGSLQKPVNRPTCERLRSFGLISSCLPEFHVRPTCGCSFATTGNPYSKRARLHLPDLSVSLRYALNDLFTRKFSRVLIGATYLDPRWLLELVTDVPRNILTTYRTHLFRTRTGSLPSDPLPKPELNCTDATDDLKDELSSLNEFATALLMRQATNQSNAMSTFDWPSSTPRSELLRRSGKGSQQNSVCTMSDEKQVCRVFAIDLSGEREPFTTKAGELYLKTPGLIQCDLLWCSIYRGSYAQQLANRPTMLQTVTQRHLINDSNQRIRSIQWLKLPVLGCSLPPSTSPSPEAWAANLLALLLHVILPVAYEFGPELVFVQLGQEWTDTDDSRDTNALAYSLHLLNGLGAAVLVSLNSIRPPPTDLLTTLLGRPPHMNPNPTAPSMVPTSRMQAVIRQILLANGQRWKNLRFVGALPIWH</sequence>
<feature type="domain" description="Histone deacetylase" evidence="2">
    <location>
        <begin position="30"/>
        <end position="165"/>
    </location>
</feature>
<dbReference type="InterPro" id="IPR023696">
    <property type="entry name" value="Ureohydrolase_dom_sf"/>
</dbReference>
<dbReference type="Gene3D" id="3.40.800.20">
    <property type="entry name" value="Histone deacetylase domain"/>
    <property type="match status" value="1"/>
</dbReference>
<feature type="domain" description="Histone deacetylase" evidence="2">
    <location>
        <begin position="200"/>
        <end position="360"/>
    </location>
</feature>
<dbReference type="Pfam" id="PF00850">
    <property type="entry name" value="Hist_deacetyl"/>
    <property type="match status" value="2"/>
</dbReference>
<dbReference type="GO" id="GO:0004407">
    <property type="term" value="F:histone deacetylase activity"/>
    <property type="evidence" value="ECO:0007669"/>
    <property type="project" value="TreeGrafter"/>
</dbReference>
<dbReference type="AlphaFoldDB" id="A0A8T0DEE7"/>
<dbReference type="PANTHER" id="PTHR10625:SF38">
    <property type="entry name" value="HISTONE DEACETYLASE 6, ISOFORM G"/>
    <property type="match status" value="1"/>
</dbReference>
<reference evidence="3 4" key="1">
    <citation type="submission" date="2019-07" db="EMBL/GenBank/DDBJ databases">
        <title>Annotation for the trematode Paragonimus westermani.</title>
        <authorList>
            <person name="Choi Y.-J."/>
        </authorList>
    </citation>
    <scope>NUCLEOTIDE SEQUENCE [LARGE SCALE GENOMIC DNA]</scope>
    <source>
        <strain evidence="3">180907_Pwestermani</strain>
    </source>
</reference>